<dbReference type="PROSITE" id="PS50294">
    <property type="entry name" value="WD_REPEATS_REGION"/>
    <property type="match status" value="3"/>
</dbReference>
<reference evidence="2" key="1">
    <citation type="submission" date="2020-04" db="EMBL/GenBank/DDBJ databases">
        <authorList>
            <person name="Alioto T."/>
            <person name="Alioto T."/>
            <person name="Gomez Garrido J."/>
        </authorList>
    </citation>
    <scope>NUCLEOTIDE SEQUENCE</scope>
    <source>
        <strain evidence="2">A484AB</strain>
    </source>
</reference>
<dbReference type="InterPro" id="IPR020472">
    <property type="entry name" value="WD40_PAC1"/>
</dbReference>
<evidence type="ECO:0000313" key="3">
    <source>
        <dbReference type="Proteomes" id="UP001152795"/>
    </source>
</evidence>
<feature type="compositionally biased region" description="Basic and acidic residues" evidence="1">
    <location>
        <begin position="12"/>
        <end position="23"/>
    </location>
</feature>
<keyword evidence="3" id="KW-1185">Reference proteome</keyword>
<dbReference type="InterPro" id="IPR036322">
    <property type="entry name" value="WD40_repeat_dom_sf"/>
</dbReference>
<evidence type="ECO:0000256" key="1">
    <source>
        <dbReference type="SAM" id="MobiDB-lite"/>
    </source>
</evidence>
<dbReference type="AlphaFoldDB" id="A0A6S7HYR8"/>
<dbReference type="SUPFAM" id="SSF50978">
    <property type="entry name" value="WD40 repeat-like"/>
    <property type="match status" value="1"/>
</dbReference>
<gene>
    <name evidence="2" type="ORF">PACLA_8A088835</name>
</gene>
<dbReference type="OrthoDB" id="10251381at2759"/>
<dbReference type="PRINTS" id="PR00320">
    <property type="entry name" value="GPROTEINBRPT"/>
</dbReference>
<feature type="non-terminal residue" evidence="2">
    <location>
        <position position="1"/>
    </location>
</feature>
<proteinExistence type="predicted"/>
<dbReference type="PROSITE" id="PS50082">
    <property type="entry name" value="WD_REPEATS_2"/>
    <property type="match status" value="3"/>
</dbReference>
<organism evidence="2 3">
    <name type="scientific">Paramuricea clavata</name>
    <name type="common">Red gorgonian</name>
    <name type="synonym">Violescent sea-whip</name>
    <dbReference type="NCBI Taxonomy" id="317549"/>
    <lineage>
        <taxon>Eukaryota</taxon>
        <taxon>Metazoa</taxon>
        <taxon>Cnidaria</taxon>
        <taxon>Anthozoa</taxon>
        <taxon>Octocorallia</taxon>
        <taxon>Malacalcyonacea</taxon>
        <taxon>Plexauridae</taxon>
        <taxon>Paramuricea</taxon>
    </lineage>
</organism>
<feature type="compositionally biased region" description="Acidic residues" evidence="1">
    <location>
        <begin position="1"/>
        <end position="11"/>
    </location>
</feature>
<name>A0A6S7HYR8_PARCT</name>
<dbReference type="Gene3D" id="2.130.10.10">
    <property type="entry name" value="YVTN repeat-like/Quinoprotein amine dehydrogenase"/>
    <property type="match status" value="2"/>
</dbReference>
<accession>A0A6S7HYR8</accession>
<dbReference type="InterPro" id="IPR019775">
    <property type="entry name" value="WD40_repeat_CS"/>
</dbReference>
<feature type="region of interest" description="Disordered" evidence="1">
    <location>
        <begin position="1"/>
        <end position="26"/>
    </location>
</feature>
<dbReference type="PROSITE" id="PS00678">
    <property type="entry name" value="WD_REPEATS_1"/>
    <property type="match status" value="2"/>
</dbReference>
<dbReference type="SMART" id="SM00320">
    <property type="entry name" value="WD40"/>
    <property type="match status" value="4"/>
</dbReference>
<dbReference type="InterPro" id="IPR015943">
    <property type="entry name" value="WD40/YVTN_repeat-like_dom_sf"/>
</dbReference>
<dbReference type="EMBL" id="CACRXK020006602">
    <property type="protein sequence ID" value="CAB4009877.1"/>
    <property type="molecule type" value="Genomic_DNA"/>
</dbReference>
<dbReference type="PANTHER" id="PTHR19855">
    <property type="entry name" value="WD40 REPEAT PROTEIN 12, 37"/>
    <property type="match status" value="1"/>
</dbReference>
<comment type="caution">
    <text evidence="2">The sequence shown here is derived from an EMBL/GenBank/DDBJ whole genome shotgun (WGS) entry which is preliminary data.</text>
</comment>
<dbReference type="Proteomes" id="UP001152795">
    <property type="component" value="Unassembled WGS sequence"/>
</dbReference>
<protein>
    <submittedName>
        <fullName evidence="2">Ribosome biogenesis WDR12</fullName>
    </submittedName>
</protein>
<dbReference type="PANTHER" id="PTHR19855:SF11">
    <property type="entry name" value="RIBOSOME BIOGENESIS PROTEIN WDR12"/>
    <property type="match status" value="1"/>
</dbReference>
<evidence type="ECO:0000313" key="2">
    <source>
        <dbReference type="EMBL" id="CAB4009877.1"/>
    </source>
</evidence>
<dbReference type="InterPro" id="IPR001680">
    <property type="entry name" value="WD40_rpt"/>
</dbReference>
<sequence>LSTSPDDGDDENTQKKSKTELGHKRNITRTPIITMTGHTEAVSSVLWSDDSEIISCGLDHTVRVWDAQSGINKYTLTGRKAFNCISYSPHSRLIASASVDRHVRLWDHRKRDGAVFQKTLTSHDGWLSSVAWSPSNQYMLVSGSYDKTLILWDTRSTTTALHILRGHNDKVMCVDWRTEQFVISGGADNQLIIHRVSGKDEDINDDSTM</sequence>
<dbReference type="Pfam" id="PF00400">
    <property type="entry name" value="WD40"/>
    <property type="match status" value="4"/>
</dbReference>